<dbReference type="InterPro" id="IPR001036">
    <property type="entry name" value="Acrflvin-R"/>
</dbReference>
<evidence type="ECO:0000313" key="3">
    <source>
        <dbReference type="Proteomes" id="UP000715965"/>
    </source>
</evidence>
<feature type="transmembrane region" description="Helical" evidence="1">
    <location>
        <begin position="12"/>
        <end position="32"/>
    </location>
</feature>
<feature type="transmembrane region" description="Helical" evidence="1">
    <location>
        <begin position="338"/>
        <end position="357"/>
    </location>
</feature>
<dbReference type="RefSeq" id="WP_193779667.1">
    <property type="nucleotide sequence ID" value="NZ_JADDOJ010000016.1"/>
</dbReference>
<accession>A0ABR9SCV3</accession>
<evidence type="ECO:0000313" key="2">
    <source>
        <dbReference type="EMBL" id="MBE7940126.1"/>
    </source>
</evidence>
<feature type="transmembrane region" description="Helical" evidence="1">
    <location>
        <begin position="905"/>
        <end position="929"/>
    </location>
</feature>
<dbReference type="Gene3D" id="3.30.70.1320">
    <property type="entry name" value="Multidrug efflux transporter AcrB pore domain like"/>
    <property type="match status" value="1"/>
</dbReference>
<keyword evidence="1" id="KW-1133">Transmembrane helix</keyword>
<dbReference type="SUPFAM" id="SSF82714">
    <property type="entry name" value="Multidrug efflux transporter AcrB TolC docking domain, DN and DC subdomains"/>
    <property type="match status" value="2"/>
</dbReference>
<dbReference type="PANTHER" id="PTHR32063:SF21">
    <property type="entry name" value="MULTIDRUG RESISTANCE PROTEIN MDTB"/>
    <property type="match status" value="1"/>
</dbReference>
<protein>
    <submittedName>
        <fullName evidence="2">Efflux RND transporter permease subunit</fullName>
    </submittedName>
</protein>
<evidence type="ECO:0000256" key="1">
    <source>
        <dbReference type="SAM" id="Phobius"/>
    </source>
</evidence>
<organism evidence="2 3">
    <name type="scientific">Ramlibacter aquaticus</name>
    <dbReference type="NCBI Taxonomy" id="2780094"/>
    <lineage>
        <taxon>Bacteria</taxon>
        <taxon>Pseudomonadati</taxon>
        <taxon>Pseudomonadota</taxon>
        <taxon>Betaproteobacteria</taxon>
        <taxon>Burkholderiales</taxon>
        <taxon>Comamonadaceae</taxon>
        <taxon>Ramlibacter</taxon>
    </lineage>
</organism>
<feature type="transmembrane region" description="Helical" evidence="1">
    <location>
        <begin position="854"/>
        <end position="872"/>
    </location>
</feature>
<dbReference type="InterPro" id="IPR027463">
    <property type="entry name" value="AcrB_DN_DC_subdom"/>
</dbReference>
<dbReference type="Gene3D" id="3.30.2090.10">
    <property type="entry name" value="Multidrug efflux transporter AcrB TolC docking domain, DN and DC subdomains"/>
    <property type="match status" value="2"/>
</dbReference>
<sequence length="1032" mass="109919">MNLSAPFVRRPVATTLFMLVILMAGAAGYALMPLAALPQVELPTIQVSAELPGASPELMATSIATPLERQFTLIQGLSEMTSSSATGATSITLQFEPGRNIDAAAQDVQAAIASASSLLPKTLASPPTWEKANPADFQIMSIAVTSDAMPLHELDFYADTYIAQQLSRLPGVGLIDLHGEQRPAIRVQIDVNKLNAVGLSLEQVRAALGTASANAPKGTLDGPERSTTLDASDQLVNASQYDNVVLAWRNGAAVHVHDVGRAVAGPQDVHQAAWIGDHRAIIVDIHKQPGRNVVETVDAIRRALPELQRTLPGSVNLEIVNDRTQTIRASLTDVQRTLLFTVLLVVLVVFVFLHGFWSTLIPALSIPLSIAGTLAVLAPLGYTIDNLSLMGMTIAVGFVVDDAIVVIENIIRHVEQGQPPLEAALAGAGEVAFTVVSMTVSLIAALIPLLFMGDVVGRMFREFSVTLCVALLVSAVVSLTITPMLCRVLLGLELGRRPGMLTSLLESGYARLAGAYARALDRVLRHSALTLAVTLCVLAATVALYVVIPKGFFPQQDTGQIVGTTEARTDISSPAMARSQLEVVRRVVADPDVANVYSWINPSPLNQGRLVINLKPFSDRSSSATAIMSRLRDNVADLTGVEVHFRTRQELQVGGRSSATQFQYTLEDTNLAELSTWTPRLVNLLKGLPQLSDVASDLQAGVQHAALVIDRERAATYGITPQVLDDTLYDAFGQRIVGTIFTQTDQYRIVLEVLPDQKTDRAALEQVRVPSASGALVPLSSFTRLESAWAPIEVNHQGQFPAATLSFNLVPGVALGDAVSAVRKALSTAGLPQTLHGSFQGNAKAFVASSSSEPWLVAAAIFAVYIVLGILYESFAHPVTILSTLPSAGLGALLALLITRQDLSVISLIGVILLIGIVKKNAIMMVDVAQDLRRREGATARDAIRRACVLRFRPIMMTTGAALLGALPLALSTGAGAELRSPVGVTLVGGLLVSQVLTLFTTPVIYLYVDRFARAGLSRVQRTFAAGNSRGA</sequence>
<feature type="transmembrane region" description="Helical" evidence="1">
    <location>
        <begin position="364"/>
        <end position="384"/>
    </location>
</feature>
<keyword evidence="1" id="KW-0472">Membrane</keyword>
<gene>
    <name evidence="2" type="ORF">IM725_06025</name>
</gene>
<keyword evidence="3" id="KW-1185">Reference proteome</keyword>
<dbReference type="SUPFAM" id="SSF82866">
    <property type="entry name" value="Multidrug efflux transporter AcrB transmembrane domain"/>
    <property type="match status" value="2"/>
</dbReference>
<dbReference type="Gene3D" id="3.30.70.1430">
    <property type="entry name" value="Multidrug efflux transporter AcrB pore domain"/>
    <property type="match status" value="2"/>
</dbReference>
<feature type="transmembrane region" description="Helical" evidence="1">
    <location>
        <begin position="390"/>
        <end position="411"/>
    </location>
</feature>
<feature type="transmembrane region" description="Helical" evidence="1">
    <location>
        <begin position="983"/>
        <end position="1009"/>
    </location>
</feature>
<proteinExistence type="predicted"/>
<dbReference type="Pfam" id="PF00873">
    <property type="entry name" value="ACR_tran"/>
    <property type="match status" value="1"/>
</dbReference>
<comment type="caution">
    <text evidence="2">The sequence shown here is derived from an EMBL/GenBank/DDBJ whole genome shotgun (WGS) entry which is preliminary data.</text>
</comment>
<dbReference type="EMBL" id="JADDOJ010000016">
    <property type="protein sequence ID" value="MBE7940126.1"/>
    <property type="molecule type" value="Genomic_DNA"/>
</dbReference>
<dbReference type="PANTHER" id="PTHR32063">
    <property type="match status" value="1"/>
</dbReference>
<dbReference type="Proteomes" id="UP000715965">
    <property type="component" value="Unassembled WGS sequence"/>
</dbReference>
<feature type="transmembrane region" description="Helical" evidence="1">
    <location>
        <begin position="528"/>
        <end position="548"/>
    </location>
</feature>
<reference evidence="2 3" key="1">
    <citation type="submission" date="2020-10" db="EMBL/GenBank/DDBJ databases">
        <title>Draft genome of Ramlibacter aquaticus LMG 30558.</title>
        <authorList>
            <person name="Props R."/>
        </authorList>
    </citation>
    <scope>NUCLEOTIDE SEQUENCE [LARGE SCALE GENOMIC DNA]</scope>
    <source>
        <strain evidence="2 3">LMG 30558</strain>
    </source>
</reference>
<feature type="transmembrane region" description="Helical" evidence="1">
    <location>
        <begin position="423"/>
        <end position="451"/>
    </location>
</feature>
<dbReference type="Gene3D" id="3.30.70.1440">
    <property type="entry name" value="Multidrug efflux transporter AcrB pore domain"/>
    <property type="match status" value="1"/>
</dbReference>
<name>A0ABR9SCV3_9BURK</name>
<dbReference type="SUPFAM" id="SSF82693">
    <property type="entry name" value="Multidrug efflux transporter AcrB pore domain, PN1, PN2, PC1 and PC2 subdomains"/>
    <property type="match status" value="4"/>
</dbReference>
<keyword evidence="1" id="KW-0812">Transmembrane</keyword>
<dbReference type="Gene3D" id="1.20.1640.10">
    <property type="entry name" value="Multidrug efflux transporter AcrB transmembrane domain"/>
    <property type="match status" value="2"/>
</dbReference>
<feature type="transmembrane region" description="Helical" evidence="1">
    <location>
        <begin position="950"/>
        <end position="971"/>
    </location>
</feature>
<feature type="transmembrane region" description="Helical" evidence="1">
    <location>
        <begin position="463"/>
        <end position="490"/>
    </location>
</feature>
<dbReference type="PRINTS" id="PR00702">
    <property type="entry name" value="ACRIFLAVINRP"/>
</dbReference>